<dbReference type="Gene3D" id="1.10.287.2900">
    <property type="match status" value="1"/>
</dbReference>
<dbReference type="Proteomes" id="UP001187471">
    <property type="component" value="Unassembled WGS sequence"/>
</dbReference>
<dbReference type="EMBL" id="JAVXUO010001250">
    <property type="protein sequence ID" value="KAK2984286.1"/>
    <property type="molecule type" value="Genomic_DNA"/>
</dbReference>
<comment type="caution">
    <text evidence="5">The sequence shown here is derived from an EMBL/GenBank/DDBJ whole genome shotgun (WGS) entry which is preliminary data.</text>
</comment>
<dbReference type="InterPro" id="IPR012891">
    <property type="entry name" value="GCK_dom"/>
</dbReference>
<dbReference type="PANTHER" id="PTHR31969">
    <property type="entry name" value="GEM-LIKE PROTEIN 2"/>
    <property type="match status" value="1"/>
</dbReference>
<evidence type="ECO:0000313" key="6">
    <source>
        <dbReference type="Proteomes" id="UP001187471"/>
    </source>
</evidence>
<dbReference type="AlphaFoldDB" id="A0AA88UJD5"/>
<feature type="domain" description="GCK" evidence="4">
    <location>
        <begin position="370"/>
        <end position="444"/>
    </location>
</feature>
<evidence type="ECO:0000256" key="1">
    <source>
        <dbReference type="ARBA" id="ARBA00009414"/>
    </source>
</evidence>
<gene>
    <name evidence="5" type="ORF">RJ640_003845</name>
</gene>
<evidence type="ECO:0000259" key="3">
    <source>
        <dbReference type="SMART" id="SM00568"/>
    </source>
</evidence>
<organism evidence="5 6">
    <name type="scientific">Escallonia rubra</name>
    <dbReference type="NCBI Taxonomy" id="112253"/>
    <lineage>
        <taxon>Eukaryota</taxon>
        <taxon>Viridiplantae</taxon>
        <taxon>Streptophyta</taxon>
        <taxon>Embryophyta</taxon>
        <taxon>Tracheophyta</taxon>
        <taxon>Spermatophyta</taxon>
        <taxon>Magnoliopsida</taxon>
        <taxon>eudicotyledons</taxon>
        <taxon>Gunneridae</taxon>
        <taxon>Pentapetalae</taxon>
        <taxon>asterids</taxon>
        <taxon>campanulids</taxon>
        <taxon>Escalloniales</taxon>
        <taxon>Escalloniaceae</taxon>
        <taxon>Escallonia</taxon>
    </lineage>
</organism>
<dbReference type="Gene3D" id="2.30.29.30">
    <property type="entry name" value="Pleckstrin-homology domain (PH domain)/Phosphotyrosine-binding domain (PTB)"/>
    <property type="match status" value="2"/>
</dbReference>
<dbReference type="InterPro" id="IPR004182">
    <property type="entry name" value="GRAM"/>
</dbReference>
<comment type="similarity">
    <text evidence="1">Belongs to the GEM family.</text>
</comment>
<feature type="compositionally biased region" description="Polar residues" evidence="2">
    <location>
        <begin position="171"/>
        <end position="186"/>
    </location>
</feature>
<dbReference type="InterPro" id="IPR037848">
    <property type="entry name" value="GEM-like"/>
</dbReference>
<dbReference type="Pfam" id="PF02893">
    <property type="entry name" value="GRAM"/>
    <property type="match status" value="2"/>
</dbReference>
<feature type="domain" description="GRAM" evidence="3">
    <location>
        <begin position="50"/>
        <end position="128"/>
    </location>
</feature>
<evidence type="ECO:0008006" key="7">
    <source>
        <dbReference type="Google" id="ProtNLM"/>
    </source>
</evidence>
<name>A0AA88UJD5_9ASTE</name>
<dbReference type="Pfam" id="PF07802">
    <property type="entry name" value="GCK"/>
    <property type="match status" value="1"/>
</dbReference>
<protein>
    <recommendedName>
        <fullName evidence="7">GRAM domain-containing protein</fullName>
    </recommendedName>
</protein>
<feature type="compositionally biased region" description="Basic and acidic residues" evidence="2">
    <location>
        <begin position="209"/>
        <end position="223"/>
    </location>
</feature>
<keyword evidence="6" id="KW-1185">Reference proteome</keyword>
<evidence type="ECO:0000259" key="4">
    <source>
        <dbReference type="SMART" id="SM01227"/>
    </source>
</evidence>
<evidence type="ECO:0000256" key="2">
    <source>
        <dbReference type="SAM" id="MobiDB-lite"/>
    </source>
</evidence>
<sequence length="452" mass="50744">MNTRLHRLVDSNLFSNFRETAVRIGPKLSGIAKGKLRLGARILQAGGVKKVFKQNFSVRQGEKLMKVSQCYLSTTVGPIAGLLFISTDKVAFCSDRSIKLSSPTGEFVKVQYKVLIPLEKIERSNESENVKNPSRKYIQIVTADNFEFWLMGLLNFPNTFRYLQQAVSRSHKTAPNSPPTHDQISGKQLLPDPKFQHHNPPNGSKLKHNRVDSESTRTDKHGERAESFALRIREHVRLGPKLTETVKGKLSLGAKILQLGGVARVFKQNFNVKAGEKLINASQCYLSTTAGPIAGLLFISTDKVAFLSERSIKLSSPTGELVRVHYKVLIPIIKIERANERKNVERPSLKRNLEDVSKEMNAEEEEEEEGECGFCLFMKGGGCKDRFIEWENCVMEREKNKEDVVGMCSEVTAAMFKCMEAHQDYYGPVLEKEEEVNRGSAAEEADPVKKGI</sequence>
<feature type="domain" description="GRAM" evidence="3">
    <location>
        <begin position="264"/>
        <end position="342"/>
    </location>
</feature>
<dbReference type="InterPro" id="IPR011993">
    <property type="entry name" value="PH-like_dom_sf"/>
</dbReference>
<dbReference type="SMART" id="SM00568">
    <property type="entry name" value="GRAM"/>
    <property type="match status" value="2"/>
</dbReference>
<accession>A0AA88UJD5</accession>
<evidence type="ECO:0000313" key="5">
    <source>
        <dbReference type="EMBL" id="KAK2984286.1"/>
    </source>
</evidence>
<reference evidence="5" key="1">
    <citation type="submission" date="2022-12" db="EMBL/GenBank/DDBJ databases">
        <title>Draft genome assemblies for two species of Escallonia (Escalloniales).</title>
        <authorList>
            <person name="Chanderbali A."/>
            <person name="Dervinis C."/>
            <person name="Anghel I."/>
            <person name="Soltis D."/>
            <person name="Soltis P."/>
            <person name="Zapata F."/>
        </authorList>
    </citation>
    <scope>NUCLEOTIDE SEQUENCE</scope>
    <source>
        <strain evidence="5">UCBG92.1500</strain>
        <tissue evidence="5">Leaf</tissue>
    </source>
</reference>
<feature type="region of interest" description="Disordered" evidence="2">
    <location>
        <begin position="171"/>
        <end position="223"/>
    </location>
</feature>
<proteinExistence type="inferred from homology"/>
<dbReference type="SMART" id="SM01227">
    <property type="entry name" value="GCK"/>
    <property type="match status" value="1"/>
</dbReference>